<accession>A0A544W289</accession>
<evidence type="ECO:0000259" key="3">
    <source>
        <dbReference type="Pfam" id="PF13579"/>
    </source>
</evidence>
<sequence>MPLRSHTGATVERPAAPDLPARRRIMLIGPGFRFLSGLSVYTCSLANALVEANDVSVVLLDRLIPERLYPGAHRVGHQLTSMDYDPRVGRVGTLDWYWGASAWRLTRELMADPPDVIVLQWWTAATLHTYLMVARAAAKAGIPLVLEFHEVQDTGEASVPFVAAYCRRFLTHLLRRASGAIFHNQHDADVFTALFGQEALGRLNTVIAPHGPYDHVTKPKVPEALRTSEPAAVTTAVDGTKPTRILSFGLIRPYKGIEDLIQSFDAMTPEQAAQFEIDVVGETWEGWTAPAESIEQSRYRDRIRFENRYVTDSEAAEYFDNADVLVLPYRRGSASGPLQIAMNNGIFVVLYAVGGLVEAVRDYPGAILVAPGDVDGLRRALLSIVGRRSERFADPHTWSPLVRAVESMVEVNR</sequence>
<feature type="domain" description="Glycosyltransferase subfamily 4-like N-terminal" evidence="3">
    <location>
        <begin position="36"/>
        <end position="195"/>
    </location>
</feature>
<reference evidence="4 5" key="1">
    <citation type="submission" date="2018-10" db="EMBL/GenBank/DDBJ databases">
        <title>Draft genome of Mycobacterium hodleri strain B.</title>
        <authorList>
            <person name="Amande T.J."/>
            <person name="Mcgenity T.J."/>
        </authorList>
    </citation>
    <scope>NUCLEOTIDE SEQUENCE [LARGE SCALE GENOMIC DNA]</scope>
    <source>
        <strain evidence="4 5">B</strain>
    </source>
</reference>
<dbReference type="Pfam" id="PF13692">
    <property type="entry name" value="Glyco_trans_1_4"/>
    <property type="match status" value="1"/>
</dbReference>
<protein>
    <submittedName>
        <fullName evidence="4">Glycosyltransferase family 4 protein</fullName>
    </submittedName>
</protein>
<dbReference type="GO" id="GO:0016757">
    <property type="term" value="F:glycosyltransferase activity"/>
    <property type="evidence" value="ECO:0007669"/>
    <property type="project" value="UniProtKB-KW"/>
</dbReference>
<evidence type="ECO:0000313" key="4">
    <source>
        <dbReference type="EMBL" id="TQR86302.1"/>
    </source>
</evidence>
<keyword evidence="5" id="KW-1185">Reference proteome</keyword>
<organism evidence="4 5">
    <name type="scientific">Mycolicibacterium hodleri</name>
    <dbReference type="NCBI Taxonomy" id="49897"/>
    <lineage>
        <taxon>Bacteria</taxon>
        <taxon>Bacillati</taxon>
        <taxon>Actinomycetota</taxon>
        <taxon>Actinomycetes</taxon>
        <taxon>Mycobacteriales</taxon>
        <taxon>Mycobacteriaceae</taxon>
        <taxon>Mycolicibacterium</taxon>
    </lineage>
</organism>
<evidence type="ECO:0000256" key="2">
    <source>
        <dbReference type="ARBA" id="ARBA00022679"/>
    </source>
</evidence>
<keyword evidence="1" id="KW-0328">Glycosyltransferase</keyword>
<dbReference type="CDD" id="cd03801">
    <property type="entry name" value="GT4_PimA-like"/>
    <property type="match status" value="1"/>
</dbReference>
<comment type="caution">
    <text evidence="4">The sequence shown here is derived from an EMBL/GenBank/DDBJ whole genome shotgun (WGS) entry which is preliminary data.</text>
</comment>
<evidence type="ECO:0000256" key="1">
    <source>
        <dbReference type="ARBA" id="ARBA00022676"/>
    </source>
</evidence>
<name>A0A544W289_9MYCO</name>
<dbReference type="Pfam" id="PF13579">
    <property type="entry name" value="Glyco_trans_4_4"/>
    <property type="match status" value="1"/>
</dbReference>
<dbReference type="Proteomes" id="UP000315759">
    <property type="component" value="Unassembled WGS sequence"/>
</dbReference>
<dbReference type="InterPro" id="IPR028098">
    <property type="entry name" value="Glyco_trans_4-like_N"/>
</dbReference>
<dbReference type="Gene3D" id="3.40.50.2000">
    <property type="entry name" value="Glycogen Phosphorylase B"/>
    <property type="match status" value="2"/>
</dbReference>
<dbReference type="PANTHER" id="PTHR12526">
    <property type="entry name" value="GLYCOSYLTRANSFERASE"/>
    <property type="match status" value="1"/>
</dbReference>
<gene>
    <name evidence="4" type="ORF">D8S82_12010</name>
</gene>
<proteinExistence type="predicted"/>
<dbReference type="AlphaFoldDB" id="A0A544W289"/>
<evidence type="ECO:0000313" key="5">
    <source>
        <dbReference type="Proteomes" id="UP000315759"/>
    </source>
</evidence>
<dbReference type="EMBL" id="VIFX01000013">
    <property type="protein sequence ID" value="TQR86302.1"/>
    <property type="molecule type" value="Genomic_DNA"/>
</dbReference>
<keyword evidence="2 4" id="KW-0808">Transferase</keyword>
<dbReference type="PANTHER" id="PTHR12526:SF634">
    <property type="entry name" value="BLL3361 PROTEIN"/>
    <property type="match status" value="1"/>
</dbReference>
<dbReference type="SUPFAM" id="SSF53756">
    <property type="entry name" value="UDP-Glycosyltransferase/glycogen phosphorylase"/>
    <property type="match status" value="1"/>
</dbReference>